<evidence type="ECO:0000259" key="1">
    <source>
        <dbReference type="Pfam" id="PF03108"/>
    </source>
</evidence>
<evidence type="ECO:0000313" key="4">
    <source>
        <dbReference type="RefSeq" id="XP_050935686.1"/>
    </source>
</evidence>
<keyword evidence="3" id="KW-1185">Reference proteome</keyword>
<dbReference type="Pfam" id="PF10551">
    <property type="entry name" value="MULE"/>
    <property type="match status" value="1"/>
</dbReference>
<dbReference type="GeneID" id="127144160"/>
<protein>
    <submittedName>
        <fullName evidence="4">Uncharacterized protein LOC127144160</fullName>
    </submittedName>
</protein>
<dbReference type="Proteomes" id="UP001652600">
    <property type="component" value="Chromosome 12"/>
</dbReference>
<dbReference type="PANTHER" id="PTHR31973:SF187">
    <property type="entry name" value="MUTATOR TRANSPOSASE MUDRA PROTEIN"/>
    <property type="match status" value="1"/>
</dbReference>
<reference evidence="4" key="1">
    <citation type="submission" date="2025-08" db="UniProtKB">
        <authorList>
            <consortium name="RefSeq"/>
        </authorList>
    </citation>
    <scope>IDENTIFICATION</scope>
    <source>
        <tissue evidence="4">Stem</tissue>
    </source>
</reference>
<evidence type="ECO:0000313" key="3">
    <source>
        <dbReference type="Proteomes" id="UP001652600"/>
    </source>
</evidence>
<name>A0ABM3KD27_CUCME</name>
<dbReference type="RefSeq" id="XP_050935686.1">
    <property type="nucleotide sequence ID" value="XM_051079729.1"/>
</dbReference>
<dbReference type="InterPro" id="IPR004332">
    <property type="entry name" value="Transposase_MuDR"/>
</dbReference>
<dbReference type="PANTHER" id="PTHR31973">
    <property type="entry name" value="POLYPROTEIN, PUTATIVE-RELATED"/>
    <property type="match status" value="1"/>
</dbReference>
<gene>
    <name evidence="4" type="primary">LOC127144160</name>
</gene>
<dbReference type="InterPro" id="IPR018289">
    <property type="entry name" value="MULE_transposase_dom"/>
</dbReference>
<evidence type="ECO:0000259" key="2">
    <source>
        <dbReference type="Pfam" id="PF10551"/>
    </source>
</evidence>
<accession>A0ABM3KD27</accession>
<dbReference type="Pfam" id="PF03108">
    <property type="entry name" value="DBD_Tnp_Mut"/>
    <property type="match status" value="1"/>
</dbReference>
<feature type="domain" description="MULE transposase" evidence="2">
    <location>
        <begin position="159"/>
        <end position="253"/>
    </location>
</feature>
<organism evidence="3 4">
    <name type="scientific">Cucumis melo</name>
    <name type="common">Muskmelon</name>
    <dbReference type="NCBI Taxonomy" id="3656"/>
    <lineage>
        <taxon>Eukaryota</taxon>
        <taxon>Viridiplantae</taxon>
        <taxon>Streptophyta</taxon>
        <taxon>Embryophyta</taxon>
        <taxon>Tracheophyta</taxon>
        <taxon>Spermatophyta</taxon>
        <taxon>Magnoliopsida</taxon>
        <taxon>eudicotyledons</taxon>
        <taxon>Gunneridae</taxon>
        <taxon>Pentapetalae</taxon>
        <taxon>rosids</taxon>
        <taxon>fabids</taxon>
        <taxon>Cucurbitales</taxon>
        <taxon>Cucurbitaceae</taxon>
        <taxon>Benincaseae</taxon>
        <taxon>Cucumis</taxon>
    </lineage>
</organism>
<proteinExistence type="predicted"/>
<sequence>MSKVDSNFTLKVQDMFSTKSLFKQCVQATALRDNFQYVTVKSNKEVIILQCAIENCKWSMHASCCIRGDRSLWVLTKFGSKHTCSVDVPLTDRRHATFTVIKDLIKNKIYLAAWHAREAALDGICGSSEDSYKMLPRFAYILELNNPGSVVEYKVDSNVISIDETSLKNKYSGTLLSASTFNANDHIFPLAFCVVDSENNSFSTWFCNQLKRIIGGRNEVVIVSNRHKSICKAIEVVFPNVLHCMCLVHLLKNLKLKYKRIVDTVFHACGKTFNIVDFEHEIRLLESSVPSIREELKSIDFAKWSRAYSPRRRYNVMTTNISESLNSTMLKARELLICLMFKILRMMLQRWFFERRNEADNYQVTDFIITIEGILREQI</sequence>
<feature type="domain" description="Transposase MuDR plant" evidence="1">
    <location>
        <begin position="9"/>
        <end position="63"/>
    </location>
</feature>